<name>A0A2D3L8Q0_PREIN</name>
<protein>
    <submittedName>
        <fullName evidence="1">Uncharacterized protein</fullName>
    </submittedName>
</protein>
<sequence>MRIKCFSVRLKSLVSISDKAYKATAFDGSTAIIPKSQVVKADYGVHKSDTYWIQAWFLQKTDLQYSSKKCAYFNEDGNMLPSYTIKTHVPEKITPKENNIIEELRK</sequence>
<evidence type="ECO:0000313" key="2">
    <source>
        <dbReference type="Proteomes" id="UP000229630"/>
    </source>
</evidence>
<dbReference type="Proteomes" id="UP000229630">
    <property type="component" value="Chromosome 1"/>
</dbReference>
<dbReference type="EMBL" id="CP024723">
    <property type="protein sequence ID" value="ATV26958.1"/>
    <property type="molecule type" value="Genomic_DNA"/>
</dbReference>
<gene>
    <name evidence="1" type="ORF">CTM62_06360</name>
</gene>
<reference evidence="1 2" key="1">
    <citation type="submission" date="2017-11" db="EMBL/GenBank/DDBJ databases">
        <title>Genome sequencing of Prevotella intermedia KCOM 2837.</title>
        <authorList>
            <person name="Kook J.-K."/>
            <person name="Park S.-N."/>
            <person name="Lim Y.K."/>
        </authorList>
    </citation>
    <scope>NUCLEOTIDE SEQUENCE [LARGE SCALE GENOMIC DNA]</scope>
    <source>
        <strain evidence="1 2">KCOM 2837</strain>
    </source>
</reference>
<accession>A0A2D3L8Q0</accession>
<organism evidence="1 2">
    <name type="scientific">Prevotella intermedia</name>
    <dbReference type="NCBI Taxonomy" id="28131"/>
    <lineage>
        <taxon>Bacteria</taxon>
        <taxon>Pseudomonadati</taxon>
        <taxon>Bacteroidota</taxon>
        <taxon>Bacteroidia</taxon>
        <taxon>Bacteroidales</taxon>
        <taxon>Prevotellaceae</taxon>
        <taxon>Prevotella</taxon>
    </lineage>
</organism>
<dbReference type="AlphaFoldDB" id="A0A2D3L8Q0"/>
<evidence type="ECO:0000313" key="1">
    <source>
        <dbReference type="EMBL" id="ATV26958.1"/>
    </source>
</evidence>
<proteinExistence type="predicted"/>